<name>A0A072U8B3_MEDTR</name>
<dbReference type="EMBL" id="CM001222">
    <property type="protein sequence ID" value="KEH25882.1"/>
    <property type="molecule type" value="Genomic_DNA"/>
</dbReference>
<evidence type="ECO:0000256" key="1">
    <source>
        <dbReference type="SAM" id="MobiDB-lite"/>
    </source>
</evidence>
<dbReference type="EMBL" id="PSQE01000006">
    <property type="protein sequence ID" value="RHN51061.1"/>
    <property type="molecule type" value="Genomic_DNA"/>
</dbReference>
<dbReference type="HOGENOM" id="CLU_2174759_0_0_1"/>
<proteinExistence type="predicted"/>
<reference evidence="4" key="3">
    <citation type="submission" date="2015-04" db="UniProtKB">
        <authorList>
            <consortium name="EnsemblPlants"/>
        </authorList>
    </citation>
    <scope>IDENTIFICATION</scope>
    <source>
        <strain evidence="4">cv. Jemalong A17</strain>
    </source>
</reference>
<protein>
    <submittedName>
        <fullName evidence="2 4">Uncharacterized protein</fullName>
    </submittedName>
</protein>
<dbReference type="Proteomes" id="UP000265566">
    <property type="component" value="Chromosome 6"/>
</dbReference>
<keyword evidence="5" id="KW-1185">Reference proteome</keyword>
<reference evidence="2 5" key="2">
    <citation type="journal article" date="2014" name="BMC Genomics">
        <title>An improved genome release (version Mt4.0) for the model legume Medicago truncatula.</title>
        <authorList>
            <person name="Tang H."/>
            <person name="Krishnakumar V."/>
            <person name="Bidwell S."/>
            <person name="Rosen B."/>
            <person name="Chan A."/>
            <person name="Zhou S."/>
            <person name="Gentzbittel L."/>
            <person name="Childs K.L."/>
            <person name="Yandell M."/>
            <person name="Gundlach H."/>
            <person name="Mayer K.F."/>
            <person name="Schwartz D.C."/>
            <person name="Town C.D."/>
        </authorList>
    </citation>
    <scope>GENOME REANNOTATION</scope>
    <source>
        <strain evidence="2">A17</strain>
        <strain evidence="4 5">cv. Jemalong A17</strain>
    </source>
</reference>
<dbReference type="AlphaFoldDB" id="A0A072U8B3"/>
<organism evidence="2 5">
    <name type="scientific">Medicago truncatula</name>
    <name type="common">Barrel medic</name>
    <name type="synonym">Medicago tribuloides</name>
    <dbReference type="NCBI Taxonomy" id="3880"/>
    <lineage>
        <taxon>Eukaryota</taxon>
        <taxon>Viridiplantae</taxon>
        <taxon>Streptophyta</taxon>
        <taxon>Embryophyta</taxon>
        <taxon>Tracheophyta</taxon>
        <taxon>Spermatophyta</taxon>
        <taxon>Magnoliopsida</taxon>
        <taxon>eudicotyledons</taxon>
        <taxon>Gunneridae</taxon>
        <taxon>Pentapetalae</taxon>
        <taxon>rosids</taxon>
        <taxon>fabids</taxon>
        <taxon>Fabales</taxon>
        <taxon>Fabaceae</taxon>
        <taxon>Papilionoideae</taxon>
        <taxon>50 kb inversion clade</taxon>
        <taxon>NPAAA clade</taxon>
        <taxon>Hologalegina</taxon>
        <taxon>IRL clade</taxon>
        <taxon>Trifolieae</taxon>
        <taxon>Medicago</taxon>
    </lineage>
</organism>
<accession>A0A072U8B3</accession>
<dbReference type="Proteomes" id="UP000002051">
    <property type="component" value="Chromosome 6"/>
</dbReference>
<evidence type="ECO:0000313" key="2">
    <source>
        <dbReference type="EMBL" id="KEH25882.1"/>
    </source>
</evidence>
<evidence type="ECO:0000313" key="4">
    <source>
        <dbReference type="EnsemblPlants" id="KEH25882"/>
    </source>
</evidence>
<evidence type="ECO:0000313" key="3">
    <source>
        <dbReference type="EMBL" id="RHN51061.1"/>
    </source>
</evidence>
<dbReference type="EnsemblPlants" id="KEH25882">
    <property type="protein sequence ID" value="KEH25882"/>
    <property type="gene ID" value="MTR_6g037120"/>
</dbReference>
<reference evidence="3" key="4">
    <citation type="journal article" date="2018" name="Nat. Plants">
        <title>Whole-genome landscape of Medicago truncatula symbiotic genes.</title>
        <authorList>
            <person name="Pecrix Y."/>
            <person name="Gamas P."/>
            <person name="Carrere S."/>
        </authorList>
    </citation>
    <scope>NUCLEOTIDE SEQUENCE</scope>
    <source>
        <tissue evidence="3">Leaves</tissue>
    </source>
</reference>
<reference evidence="2 5" key="1">
    <citation type="journal article" date="2011" name="Nature">
        <title>The Medicago genome provides insight into the evolution of rhizobial symbioses.</title>
        <authorList>
            <person name="Young N.D."/>
            <person name="Debelle F."/>
            <person name="Oldroyd G.E."/>
            <person name="Geurts R."/>
            <person name="Cannon S.B."/>
            <person name="Udvardi M.K."/>
            <person name="Benedito V.A."/>
            <person name="Mayer K.F."/>
            <person name="Gouzy J."/>
            <person name="Schoof H."/>
            <person name="Van de Peer Y."/>
            <person name="Proost S."/>
            <person name="Cook D.R."/>
            <person name="Meyers B.C."/>
            <person name="Spannagl M."/>
            <person name="Cheung F."/>
            <person name="De Mita S."/>
            <person name="Krishnakumar V."/>
            <person name="Gundlach H."/>
            <person name="Zhou S."/>
            <person name="Mudge J."/>
            <person name="Bharti A.K."/>
            <person name="Murray J.D."/>
            <person name="Naoumkina M.A."/>
            <person name="Rosen B."/>
            <person name="Silverstein K.A."/>
            <person name="Tang H."/>
            <person name="Rombauts S."/>
            <person name="Zhao P.X."/>
            <person name="Zhou P."/>
            <person name="Barbe V."/>
            <person name="Bardou P."/>
            <person name="Bechner M."/>
            <person name="Bellec A."/>
            <person name="Berger A."/>
            <person name="Berges H."/>
            <person name="Bidwell S."/>
            <person name="Bisseling T."/>
            <person name="Choisne N."/>
            <person name="Couloux A."/>
            <person name="Denny R."/>
            <person name="Deshpande S."/>
            <person name="Dai X."/>
            <person name="Doyle J.J."/>
            <person name="Dudez A.M."/>
            <person name="Farmer A.D."/>
            <person name="Fouteau S."/>
            <person name="Franken C."/>
            <person name="Gibelin C."/>
            <person name="Gish J."/>
            <person name="Goldstein S."/>
            <person name="Gonzalez A.J."/>
            <person name="Green P.J."/>
            <person name="Hallab A."/>
            <person name="Hartog M."/>
            <person name="Hua A."/>
            <person name="Humphray S.J."/>
            <person name="Jeong D.H."/>
            <person name="Jing Y."/>
            <person name="Jocker A."/>
            <person name="Kenton S.M."/>
            <person name="Kim D.J."/>
            <person name="Klee K."/>
            <person name="Lai H."/>
            <person name="Lang C."/>
            <person name="Lin S."/>
            <person name="Macmil S.L."/>
            <person name="Magdelenat G."/>
            <person name="Matthews L."/>
            <person name="McCorrison J."/>
            <person name="Monaghan E.L."/>
            <person name="Mun J.H."/>
            <person name="Najar F.Z."/>
            <person name="Nicholson C."/>
            <person name="Noirot C."/>
            <person name="O'Bleness M."/>
            <person name="Paule C.R."/>
            <person name="Poulain J."/>
            <person name="Prion F."/>
            <person name="Qin B."/>
            <person name="Qu C."/>
            <person name="Retzel E.F."/>
            <person name="Riddle C."/>
            <person name="Sallet E."/>
            <person name="Samain S."/>
            <person name="Samson N."/>
            <person name="Sanders I."/>
            <person name="Saurat O."/>
            <person name="Scarpelli C."/>
            <person name="Schiex T."/>
            <person name="Segurens B."/>
            <person name="Severin A.J."/>
            <person name="Sherrier D.J."/>
            <person name="Shi R."/>
            <person name="Sims S."/>
            <person name="Singer S.R."/>
            <person name="Sinharoy S."/>
            <person name="Sterck L."/>
            <person name="Viollet A."/>
            <person name="Wang B.B."/>
            <person name="Wang K."/>
            <person name="Wang M."/>
            <person name="Wang X."/>
            <person name="Warfsmann J."/>
            <person name="Weissenbach J."/>
            <person name="White D.D."/>
            <person name="White J.D."/>
            <person name="Wiley G.B."/>
            <person name="Wincker P."/>
            <person name="Xing Y."/>
            <person name="Yang L."/>
            <person name="Yao Z."/>
            <person name="Ying F."/>
            <person name="Zhai J."/>
            <person name="Zhou L."/>
            <person name="Zuber A."/>
            <person name="Denarie J."/>
            <person name="Dixon R.A."/>
            <person name="May G.D."/>
            <person name="Schwartz D.C."/>
            <person name="Rogers J."/>
            <person name="Quetier F."/>
            <person name="Town C.D."/>
            <person name="Roe B.A."/>
        </authorList>
    </citation>
    <scope>NUCLEOTIDE SEQUENCE [LARGE SCALE GENOMIC DNA]</scope>
    <source>
        <strain evidence="2">A17</strain>
        <strain evidence="4 5">cv. Jemalong A17</strain>
    </source>
</reference>
<evidence type="ECO:0000313" key="5">
    <source>
        <dbReference type="Proteomes" id="UP000002051"/>
    </source>
</evidence>
<dbReference type="Gramene" id="rna35432">
    <property type="protein sequence ID" value="RHN51061.1"/>
    <property type="gene ID" value="gene35432"/>
</dbReference>
<feature type="region of interest" description="Disordered" evidence="1">
    <location>
        <begin position="83"/>
        <end position="110"/>
    </location>
</feature>
<gene>
    <name evidence="2" type="ordered locus">MTR_6g037120</name>
    <name evidence="3" type="ORF">MtrunA17_Chr6g0464321</name>
</gene>
<sequence>MERPFQLISHINDKKDFWKLVVKVKDKWTVVKDGKEHLELVTVGGAFSELIYRIRILPEFNRHHSHHSTGITLFHFCRNPKQQPHRRCFSSERKRFHTQRVKRREKLKEK</sequence>